<evidence type="ECO:0000313" key="4">
    <source>
        <dbReference type="Proteomes" id="UP000735874"/>
    </source>
</evidence>
<reference evidence="3" key="1">
    <citation type="submission" date="2018-10" db="EMBL/GenBank/DDBJ databases">
        <title>Effector identification in a new, highly contiguous assembly of the strawberry crown rot pathogen Phytophthora cactorum.</title>
        <authorList>
            <person name="Armitage A.D."/>
            <person name="Nellist C.F."/>
            <person name="Bates H."/>
            <person name="Vickerstaff R.J."/>
            <person name="Harrison R.J."/>
        </authorList>
    </citation>
    <scope>NUCLEOTIDE SEQUENCE</scope>
    <source>
        <strain evidence="3">15-7</strain>
    </source>
</reference>
<protein>
    <submittedName>
        <fullName evidence="3">Uncharacterized protein</fullName>
    </submittedName>
</protein>
<evidence type="ECO:0000256" key="1">
    <source>
        <dbReference type="SAM" id="MobiDB-lite"/>
    </source>
</evidence>
<dbReference type="AlphaFoldDB" id="A0A8T0YNA8"/>
<gene>
    <name evidence="3" type="ORF">PC113_g15882</name>
</gene>
<name>A0A8T0YNA8_9STRA</name>
<feature type="transmembrane region" description="Helical" evidence="2">
    <location>
        <begin position="188"/>
        <end position="206"/>
    </location>
</feature>
<dbReference type="Proteomes" id="UP000735874">
    <property type="component" value="Unassembled WGS sequence"/>
</dbReference>
<evidence type="ECO:0000256" key="2">
    <source>
        <dbReference type="SAM" id="Phobius"/>
    </source>
</evidence>
<keyword evidence="2" id="KW-0472">Membrane</keyword>
<feature type="region of interest" description="Disordered" evidence="1">
    <location>
        <begin position="1"/>
        <end position="29"/>
    </location>
</feature>
<dbReference type="VEuPathDB" id="FungiDB:PC110_g9387"/>
<keyword evidence="2" id="KW-0812">Transmembrane</keyword>
<organism evidence="3 4">
    <name type="scientific">Phytophthora cactorum</name>
    <dbReference type="NCBI Taxonomy" id="29920"/>
    <lineage>
        <taxon>Eukaryota</taxon>
        <taxon>Sar</taxon>
        <taxon>Stramenopiles</taxon>
        <taxon>Oomycota</taxon>
        <taxon>Peronosporomycetes</taxon>
        <taxon>Peronosporales</taxon>
        <taxon>Peronosporaceae</taxon>
        <taxon>Phytophthora</taxon>
    </lineage>
</organism>
<sequence length="223" mass="24933">MQRRLGDTRGAGVATQRVTTHSPGRARRERQVLGEDAWYSVCEWTLDGAAQFDDLATAVIHDNPDAADVFNSVISLTPTPALQRTGSGSSDHSPSADLLKREGLRDRVPWRPQNTPDEYAKAELLPMHCFTCLCVISAWMLTTPFRVIVWNFMTEVCRVVCLNASMLATSLKMYQIVLSPRLQKLHGSAYAFALWGALFSVPKLALKKNKNMYGKHGRVIRAW</sequence>
<proteinExistence type="predicted"/>
<evidence type="ECO:0000313" key="3">
    <source>
        <dbReference type="EMBL" id="KAG2851461.1"/>
    </source>
</evidence>
<feature type="transmembrane region" description="Helical" evidence="2">
    <location>
        <begin position="147"/>
        <end position="168"/>
    </location>
</feature>
<keyword evidence="2" id="KW-1133">Transmembrane helix</keyword>
<dbReference type="VEuPathDB" id="FungiDB:PC110_g9386"/>
<dbReference type="EMBL" id="RCMG01000606">
    <property type="protein sequence ID" value="KAG2851461.1"/>
    <property type="molecule type" value="Genomic_DNA"/>
</dbReference>
<accession>A0A8T0YNA8</accession>
<comment type="caution">
    <text evidence="3">The sequence shown here is derived from an EMBL/GenBank/DDBJ whole genome shotgun (WGS) entry which is preliminary data.</text>
</comment>